<dbReference type="EMBL" id="FNWV01000004">
    <property type="protein sequence ID" value="SEH56376.1"/>
    <property type="molecule type" value="Genomic_DNA"/>
</dbReference>
<dbReference type="Proteomes" id="UP000183190">
    <property type="component" value="Unassembled WGS sequence"/>
</dbReference>
<proteinExistence type="predicted"/>
<protein>
    <recommendedName>
        <fullName evidence="3">Lipoprotein</fullName>
    </recommendedName>
</protein>
<evidence type="ECO:0000313" key="1">
    <source>
        <dbReference type="EMBL" id="SEH56376.1"/>
    </source>
</evidence>
<evidence type="ECO:0008006" key="3">
    <source>
        <dbReference type="Google" id="ProtNLM"/>
    </source>
</evidence>
<dbReference type="AlphaFoldDB" id="A0A1H6J400"/>
<evidence type="ECO:0000313" key="2">
    <source>
        <dbReference type="Proteomes" id="UP000183190"/>
    </source>
</evidence>
<dbReference type="PROSITE" id="PS51257">
    <property type="entry name" value="PROKAR_LIPOPROTEIN"/>
    <property type="match status" value="1"/>
</dbReference>
<accession>A0A1H6J400</accession>
<gene>
    <name evidence="1" type="ORF">SAMN02910265_01474</name>
</gene>
<dbReference type="RefSeq" id="WP_074715922.1">
    <property type="nucleotide sequence ID" value="NZ_FNWV01000004.1"/>
</dbReference>
<sequence>MKKTLIALAAAMVFTAVSCGEKEKGTSSEGVNAETTIEVSAGELMKDISERAAVEKADMTAKPTEKCDIPDDWKELTVDGLKIRVPSGVEELNADPGMRRFGDETKGLYLTTSAAVEYDGGVLFSALNPDTSEEKVRQAFSELGIEYNGTRLSFLKAALSITSADKTDENAEAFETAIKAKGGEFDFADEVYVSESDGHQIYIILDKKFFKSDVVSLTVYYFVDEKTAYTVGINAGTMEEALQIATNLSLA</sequence>
<organism evidence="1 2">
    <name type="scientific">Ruminococcus flavefaciens</name>
    <dbReference type="NCBI Taxonomy" id="1265"/>
    <lineage>
        <taxon>Bacteria</taxon>
        <taxon>Bacillati</taxon>
        <taxon>Bacillota</taxon>
        <taxon>Clostridia</taxon>
        <taxon>Eubacteriales</taxon>
        <taxon>Oscillospiraceae</taxon>
        <taxon>Ruminococcus</taxon>
    </lineage>
</organism>
<reference evidence="1 2" key="1">
    <citation type="submission" date="2016-10" db="EMBL/GenBank/DDBJ databases">
        <authorList>
            <person name="de Groot N.N."/>
        </authorList>
    </citation>
    <scope>NUCLEOTIDE SEQUENCE [LARGE SCALE GENOMIC DNA]</scope>
    <source>
        <strain evidence="1 2">YAD2003</strain>
    </source>
</reference>
<name>A0A1H6J400_RUMFL</name>
<dbReference type="OrthoDB" id="1818807at2"/>